<proteinExistence type="predicted"/>
<accession>A0ABW1SQU3</accession>
<name>A0ABW1SQU3_9LACO</name>
<dbReference type="EMBL" id="JBHSSK010000009">
    <property type="protein sequence ID" value="MFC6206488.1"/>
    <property type="molecule type" value="Genomic_DNA"/>
</dbReference>
<organism evidence="1 2">
    <name type="scientific">Levilactobacillus tongjiangensis</name>
    <dbReference type="NCBI Taxonomy" id="2486023"/>
    <lineage>
        <taxon>Bacteria</taxon>
        <taxon>Bacillati</taxon>
        <taxon>Bacillota</taxon>
        <taxon>Bacilli</taxon>
        <taxon>Lactobacillales</taxon>
        <taxon>Lactobacillaceae</taxon>
        <taxon>Levilactobacillus</taxon>
    </lineage>
</organism>
<sequence length="76" mass="8761">MVLTKLLGMKIAVNNENVDKRGDLSSNFHESDQIFVIIWCKTHQKFTLFFAKMGKYGVKKAVYVTVTLQILRNVIQ</sequence>
<protein>
    <submittedName>
        <fullName evidence="1">Uncharacterized protein</fullName>
    </submittedName>
</protein>
<dbReference type="RefSeq" id="WP_382338660.1">
    <property type="nucleotide sequence ID" value="NZ_JBHSSK010000009.1"/>
</dbReference>
<dbReference type="Proteomes" id="UP001596254">
    <property type="component" value="Unassembled WGS sequence"/>
</dbReference>
<gene>
    <name evidence="1" type="ORF">ACFP1G_03215</name>
</gene>
<reference evidence="2" key="1">
    <citation type="journal article" date="2019" name="Int. J. Syst. Evol. Microbiol.">
        <title>The Global Catalogue of Microorganisms (GCM) 10K type strain sequencing project: providing services to taxonomists for standard genome sequencing and annotation.</title>
        <authorList>
            <consortium name="The Broad Institute Genomics Platform"/>
            <consortium name="The Broad Institute Genome Sequencing Center for Infectious Disease"/>
            <person name="Wu L."/>
            <person name="Ma J."/>
        </authorList>
    </citation>
    <scope>NUCLEOTIDE SEQUENCE [LARGE SCALE GENOMIC DNA]</scope>
    <source>
        <strain evidence="2">CCM 8905</strain>
    </source>
</reference>
<comment type="caution">
    <text evidence="1">The sequence shown here is derived from an EMBL/GenBank/DDBJ whole genome shotgun (WGS) entry which is preliminary data.</text>
</comment>
<keyword evidence="2" id="KW-1185">Reference proteome</keyword>
<evidence type="ECO:0000313" key="1">
    <source>
        <dbReference type="EMBL" id="MFC6206488.1"/>
    </source>
</evidence>
<evidence type="ECO:0000313" key="2">
    <source>
        <dbReference type="Proteomes" id="UP001596254"/>
    </source>
</evidence>